<dbReference type="Proteomes" id="UP000297910">
    <property type="component" value="Unassembled WGS sequence"/>
</dbReference>
<keyword evidence="2" id="KW-0812">Transmembrane</keyword>
<name>A0A4Z1FSJ2_9HELO</name>
<feature type="transmembrane region" description="Helical" evidence="2">
    <location>
        <begin position="631"/>
        <end position="663"/>
    </location>
</feature>
<gene>
    <name evidence="3" type="ORF">BPAE_0070g00020</name>
</gene>
<sequence length="670" mass="77211">MLDERYNVTKRNFPIDEDQEVTQAQSYLRRTDVENDGAEDRITQKPFSQDVYDSSAARFHAHNNTIACGSHNQSTMYGLPGIGSSPQIEGNSPITRDKTDMPKPEDEELVTVPIAKLHQLVEFGIQVLKESRRKTNIREIDLEYDAAPALEGFPVLHSYQARSEIPRPLNRPKYLHEFLTRACANPWSVRKVEVNCDQVIHLDHLGQPFDRFNRVHFEAIWENHFRTFFGYGQRSVTATEIVRRGWFWKRILNECDKEMIPWLLEIGTDNPDARAAILVKILICIIKSSIERRYSTTSTIGAILERCYTSGVLRQTENIPSNPNTIHFQKEMRQDYGFHIILVAISLNIFNDCLMEDSSDLGLNSRQVLWSPMDLLREACAGANLEQILAFRGPELVVSILSVSKSSNAPVLLESPTTNSGRIDDLNIGSLQTIGDLRIVWTDIFEEHLLLDHQNKRLKIARLRPFVWGMLSIFQNDCVRWSSIYRQPRELSVLKELKADIEKTWAILFSITTLGENSKNKSRVREKLKQEYETVIDEDRNPMHTDIQTLKEYHMPWIEDDSATGRVQSYYESRWENLLGIIKSKQDKSTIAYSNFGMFEGRVRDLRQYMDHQKPHGLRQLLRDSRDALNYYTFMGVIIFGLLTVFLALASFFVGVAQTYAAFKALDMSS</sequence>
<evidence type="ECO:0000313" key="3">
    <source>
        <dbReference type="EMBL" id="TGO25882.1"/>
    </source>
</evidence>
<accession>A0A4Z1FSJ2</accession>
<feature type="compositionally biased region" description="Basic and acidic residues" evidence="1">
    <location>
        <begin position="95"/>
        <end position="104"/>
    </location>
</feature>
<protein>
    <submittedName>
        <fullName evidence="3">Uncharacterized protein</fullName>
    </submittedName>
</protein>
<evidence type="ECO:0000313" key="4">
    <source>
        <dbReference type="Proteomes" id="UP000297910"/>
    </source>
</evidence>
<dbReference type="EMBL" id="PQXI01000070">
    <property type="protein sequence ID" value="TGO25882.1"/>
    <property type="molecule type" value="Genomic_DNA"/>
</dbReference>
<evidence type="ECO:0000256" key="1">
    <source>
        <dbReference type="SAM" id="MobiDB-lite"/>
    </source>
</evidence>
<organism evidence="3 4">
    <name type="scientific">Botrytis paeoniae</name>
    <dbReference type="NCBI Taxonomy" id="278948"/>
    <lineage>
        <taxon>Eukaryota</taxon>
        <taxon>Fungi</taxon>
        <taxon>Dikarya</taxon>
        <taxon>Ascomycota</taxon>
        <taxon>Pezizomycotina</taxon>
        <taxon>Leotiomycetes</taxon>
        <taxon>Helotiales</taxon>
        <taxon>Sclerotiniaceae</taxon>
        <taxon>Botrytis</taxon>
    </lineage>
</organism>
<keyword evidence="2" id="KW-1133">Transmembrane helix</keyword>
<dbReference type="AlphaFoldDB" id="A0A4Z1FSJ2"/>
<reference evidence="3 4" key="1">
    <citation type="submission" date="2017-12" db="EMBL/GenBank/DDBJ databases">
        <title>Comparative genomics of Botrytis spp.</title>
        <authorList>
            <person name="Valero-Jimenez C.A."/>
            <person name="Tapia P."/>
            <person name="Veloso J."/>
            <person name="Silva-Moreno E."/>
            <person name="Staats M."/>
            <person name="Valdes J.H."/>
            <person name="Van Kan J.A.L."/>
        </authorList>
    </citation>
    <scope>NUCLEOTIDE SEQUENCE [LARGE SCALE GENOMIC DNA]</scope>
    <source>
        <strain evidence="3 4">Bp0003</strain>
    </source>
</reference>
<proteinExistence type="predicted"/>
<feature type="region of interest" description="Disordered" evidence="1">
    <location>
        <begin position="82"/>
        <end position="105"/>
    </location>
</feature>
<keyword evidence="2" id="KW-0472">Membrane</keyword>
<comment type="caution">
    <text evidence="3">The sequence shown here is derived from an EMBL/GenBank/DDBJ whole genome shotgun (WGS) entry which is preliminary data.</text>
</comment>
<keyword evidence="4" id="KW-1185">Reference proteome</keyword>
<evidence type="ECO:0000256" key="2">
    <source>
        <dbReference type="SAM" id="Phobius"/>
    </source>
</evidence>
<feature type="compositionally biased region" description="Polar residues" evidence="1">
    <location>
        <begin position="84"/>
        <end position="94"/>
    </location>
</feature>